<feature type="compositionally biased region" description="Basic and acidic residues" evidence="3">
    <location>
        <begin position="105"/>
        <end position="119"/>
    </location>
</feature>
<protein>
    <recommendedName>
        <fullName evidence="4">SOWAHA-C winged helix-turn-helix domain-containing protein</fullName>
    </recommendedName>
</protein>
<dbReference type="GeneTree" id="ENSGT00950000183003"/>
<dbReference type="Ensembl" id="ENSCINT00000007757.3">
    <property type="protein sequence ID" value="ENSCINP00000007757.3"/>
    <property type="gene ID" value="ENSCING00000003761.3"/>
</dbReference>
<keyword evidence="6" id="KW-1185">Reference proteome</keyword>
<reference evidence="5" key="4">
    <citation type="submission" date="2025-09" db="UniProtKB">
        <authorList>
            <consortium name="Ensembl"/>
        </authorList>
    </citation>
    <scope>IDENTIFICATION</scope>
</reference>
<feature type="domain" description="SOWAHA-C winged helix-turn-helix" evidence="4">
    <location>
        <begin position="3"/>
        <end position="82"/>
    </location>
</feature>
<proteinExistence type="predicted"/>
<sequence>MTEISVESVCEFITSHGGKVKNITLVSNFKKLLNDPATRDAARQQFKECVNTVAVVKTENGEKYVQLKKKYRSPSSSSRSSVASDANVPPPEAAKQSAAPAAEVVKAKDARVAKQHSSEVAKQQKTPEIAWKSGSKAHHNPESPEKGDLNNSYNPTQDVPFADGSPQKAHDSPRHKHHKSNRSTPEHHKSTGSIPREGSTSSRKSREEKSSSILIMDRHIR</sequence>
<dbReference type="InParanoid" id="F6U6E6"/>
<evidence type="ECO:0000313" key="6">
    <source>
        <dbReference type="Proteomes" id="UP000008144"/>
    </source>
</evidence>
<dbReference type="InterPro" id="IPR058889">
    <property type="entry name" value="WHD_SOWAHA-C"/>
</dbReference>
<feature type="compositionally biased region" description="Basic and acidic residues" evidence="3">
    <location>
        <begin position="204"/>
        <end position="221"/>
    </location>
</feature>
<keyword evidence="1" id="KW-0677">Repeat</keyword>
<feature type="compositionally biased region" description="Low complexity" evidence="3">
    <location>
        <begin position="73"/>
        <end position="84"/>
    </location>
</feature>
<reference evidence="5" key="2">
    <citation type="journal article" date="2008" name="Genome Biol.">
        <title>Improved genome assembly and evidence-based global gene model set for the chordate Ciona intestinalis: new insight into intron and operon populations.</title>
        <authorList>
            <person name="Satou Y."/>
            <person name="Mineta K."/>
            <person name="Ogasawara M."/>
            <person name="Sasakura Y."/>
            <person name="Shoguchi E."/>
            <person name="Ueno K."/>
            <person name="Yamada L."/>
            <person name="Matsumoto J."/>
            <person name="Wasserscheid J."/>
            <person name="Dewar K."/>
            <person name="Wiley G.B."/>
            <person name="Macmil S.L."/>
            <person name="Roe B.A."/>
            <person name="Zeller R.W."/>
            <person name="Hastings K.E."/>
            <person name="Lemaire P."/>
            <person name="Lindquist E."/>
            <person name="Endo T."/>
            <person name="Hotta K."/>
            <person name="Inaba K."/>
        </authorList>
    </citation>
    <scope>NUCLEOTIDE SEQUENCE [LARGE SCALE GENOMIC DNA]</scope>
    <source>
        <strain evidence="5">wild type</strain>
    </source>
</reference>
<evidence type="ECO:0000256" key="1">
    <source>
        <dbReference type="ARBA" id="ARBA00022737"/>
    </source>
</evidence>
<dbReference type="Pfam" id="PF25877">
    <property type="entry name" value="WHD_SOWAH"/>
    <property type="match status" value="1"/>
</dbReference>
<accession>F6U6E6</accession>
<evidence type="ECO:0000313" key="5">
    <source>
        <dbReference type="Ensembl" id="ENSCINP00000007757.3"/>
    </source>
</evidence>
<feature type="compositionally biased region" description="Low complexity" evidence="3">
    <location>
        <begin position="93"/>
        <end position="102"/>
    </location>
</feature>
<reference evidence="5" key="3">
    <citation type="submission" date="2025-08" db="UniProtKB">
        <authorList>
            <consortium name="Ensembl"/>
        </authorList>
    </citation>
    <scope>IDENTIFICATION</scope>
</reference>
<name>F6U6E6_CIOIN</name>
<evidence type="ECO:0000259" key="4">
    <source>
        <dbReference type="Pfam" id="PF25877"/>
    </source>
</evidence>
<dbReference type="Proteomes" id="UP000008144">
    <property type="component" value="Chromosome 5"/>
</dbReference>
<dbReference type="HOGENOM" id="CLU_1253124_0_0_1"/>
<evidence type="ECO:0000256" key="2">
    <source>
        <dbReference type="ARBA" id="ARBA00023043"/>
    </source>
</evidence>
<evidence type="ECO:0000256" key="3">
    <source>
        <dbReference type="SAM" id="MobiDB-lite"/>
    </source>
</evidence>
<dbReference type="STRING" id="7719.ENSCINP00000007757"/>
<dbReference type="PANTHER" id="PTHR14491:SF7">
    <property type="entry name" value="SOSONDOWAH, ISOFORM G"/>
    <property type="match status" value="1"/>
</dbReference>
<feature type="region of interest" description="Disordered" evidence="3">
    <location>
        <begin position="68"/>
        <end position="221"/>
    </location>
</feature>
<keyword evidence="2" id="KW-0040">ANK repeat</keyword>
<organism evidence="5 6">
    <name type="scientific">Ciona intestinalis</name>
    <name type="common">Transparent sea squirt</name>
    <name type="synonym">Ascidia intestinalis</name>
    <dbReference type="NCBI Taxonomy" id="7719"/>
    <lineage>
        <taxon>Eukaryota</taxon>
        <taxon>Metazoa</taxon>
        <taxon>Chordata</taxon>
        <taxon>Tunicata</taxon>
        <taxon>Ascidiacea</taxon>
        <taxon>Phlebobranchia</taxon>
        <taxon>Cionidae</taxon>
        <taxon>Ciona</taxon>
    </lineage>
</organism>
<feature type="compositionally biased region" description="Basic and acidic residues" evidence="3">
    <location>
        <begin position="139"/>
        <end position="148"/>
    </location>
</feature>
<dbReference type="AlphaFoldDB" id="F6U6E6"/>
<dbReference type="PANTHER" id="PTHR14491">
    <property type="entry name" value="SOSONDOWAH, ISOFORM G"/>
    <property type="match status" value="1"/>
</dbReference>
<reference evidence="6" key="1">
    <citation type="journal article" date="2002" name="Science">
        <title>The draft genome of Ciona intestinalis: insights into chordate and vertebrate origins.</title>
        <authorList>
            <person name="Dehal P."/>
            <person name="Satou Y."/>
            <person name="Campbell R.K."/>
            <person name="Chapman J."/>
            <person name="Degnan B."/>
            <person name="De Tomaso A."/>
            <person name="Davidson B."/>
            <person name="Di Gregorio A."/>
            <person name="Gelpke M."/>
            <person name="Goodstein D.M."/>
            <person name="Harafuji N."/>
            <person name="Hastings K.E."/>
            <person name="Ho I."/>
            <person name="Hotta K."/>
            <person name="Huang W."/>
            <person name="Kawashima T."/>
            <person name="Lemaire P."/>
            <person name="Martinez D."/>
            <person name="Meinertzhagen I.A."/>
            <person name="Necula S."/>
            <person name="Nonaka M."/>
            <person name="Putnam N."/>
            <person name="Rash S."/>
            <person name="Saiga H."/>
            <person name="Satake M."/>
            <person name="Terry A."/>
            <person name="Yamada L."/>
            <person name="Wang H.G."/>
            <person name="Awazu S."/>
            <person name="Azumi K."/>
            <person name="Boore J."/>
            <person name="Branno M."/>
            <person name="Chin-Bow S."/>
            <person name="DeSantis R."/>
            <person name="Doyle S."/>
            <person name="Francino P."/>
            <person name="Keys D.N."/>
            <person name="Haga S."/>
            <person name="Hayashi H."/>
            <person name="Hino K."/>
            <person name="Imai K.S."/>
            <person name="Inaba K."/>
            <person name="Kano S."/>
            <person name="Kobayashi K."/>
            <person name="Kobayashi M."/>
            <person name="Lee B.I."/>
            <person name="Makabe K.W."/>
            <person name="Manohar C."/>
            <person name="Matassi G."/>
            <person name="Medina M."/>
            <person name="Mochizuki Y."/>
            <person name="Mount S."/>
            <person name="Morishita T."/>
            <person name="Miura S."/>
            <person name="Nakayama A."/>
            <person name="Nishizaka S."/>
            <person name="Nomoto H."/>
            <person name="Ohta F."/>
            <person name="Oishi K."/>
            <person name="Rigoutsos I."/>
            <person name="Sano M."/>
            <person name="Sasaki A."/>
            <person name="Sasakura Y."/>
            <person name="Shoguchi E."/>
            <person name="Shin-i T."/>
            <person name="Spagnuolo A."/>
            <person name="Stainier D."/>
            <person name="Suzuki M.M."/>
            <person name="Tassy O."/>
            <person name="Takatori N."/>
            <person name="Tokuoka M."/>
            <person name="Yagi K."/>
            <person name="Yoshizaki F."/>
            <person name="Wada S."/>
            <person name="Zhang C."/>
            <person name="Hyatt P.D."/>
            <person name="Larimer F."/>
            <person name="Detter C."/>
            <person name="Doggett N."/>
            <person name="Glavina T."/>
            <person name="Hawkins T."/>
            <person name="Richardson P."/>
            <person name="Lucas S."/>
            <person name="Kohara Y."/>
            <person name="Levine M."/>
            <person name="Satoh N."/>
            <person name="Rokhsar D.S."/>
        </authorList>
    </citation>
    <scope>NUCLEOTIDE SEQUENCE [LARGE SCALE GENOMIC DNA]</scope>
</reference>
<dbReference type="EMBL" id="EAAA01002084">
    <property type="status" value="NOT_ANNOTATED_CDS"/>
    <property type="molecule type" value="Genomic_DNA"/>
</dbReference>